<keyword evidence="1" id="KW-0732">Signal</keyword>
<organism evidence="2 3">
    <name type="scientific">Psilocybe cyanescens</name>
    <dbReference type="NCBI Taxonomy" id="93625"/>
    <lineage>
        <taxon>Eukaryota</taxon>
        <taxon>Fungi</taxon>
        <taxon>Dikarya</taxon>
        <taxon>Basidiomycota</taxon>
        <taxon>Agaricomycotina</taxon>
        <taxon>Agaricomycetes</taxon>
        <taxon>Agaricomycetidae</taxon>
        <taxon>Agaricales</taxon>
        <taxon>Agaricineae</taxon>
        <taxon>Strophariaceae</taxon>
        <taxon>Psilocybe</taxon>
    </lineage>
</organism>
<dbReference type="Proteomes" id="UP000283269">
    <property type="component" value="Unassembled WGS sequence"/>
</dbReference>
<accession>A0A409XKM9</accession>
<evidence type="ECO:0000313" key="2">
    <source>
        <dbReference type="EMBL" id="PPQ91329.1"/>
    </source>
</evidence>
<feature type="signal peptide" evidence="1">
    <location>
        <begin position="1"/>
        <end position="22"/>
    </location>
</feature>
<dbReference type="InParanoid" id="A0A409XKM9"/>
<keyword evidence="3" id="KW-1185">Reference proteome</keyword>
<dbReference type="AlphaFoldDB" id="A0A409XKM9"/>
<protein>
    <submittedName>
        <fullName evidence="2">Uncharacterized protein</fullName>
    </submittedName>
</protein>
<feature type="chain" id="PRO_5019238321" evidence="1">
    <location>
        <begin position="23"/>
        <end position="133"/>
    </location>
</feature>
<reference evidence="2 3" key="1">
    <citation type="journal article" date="2018" name="Evol. Lett.">
        <title>Horizontal gene cluster transfer increased hallucinogenic mushroom diversity.</title>
        <authorList>
            <person name="Reynolds H.T."/>
            <person name="Vijayakumar V."/>
            <person name="Gluck-Thaler E."/>
            <person name="Korotkin H.B."/>
            <person name="Matheny P.B."/>
            <person name="Slot J.C."/>
        </authorList>
    </citation>
    <scope>NUCLEOTIDE SEQUENCE [LARGE SCALE GENOMIC DNA]</scope>
    <source>
        <strain evidence="2 3">2631</strain>
    </source>
</reference>
<evidence type="ECO:0000313" key="3">
    <source>
        <dbReference type="Proteomes" id="UP000283269"/>
    </source>
</evidence>
<comment type="caution">
    <text evidence="2">The sequence shown here is derived from an EMBL/GenBank/DDBJ whole genome shotgun (WGS) entry which is preliminary data.</text>
</comment>
<gene>
    <name evidence="2" type="ORF">CVT25_005231</name>
</gene>
<proteinExistence type="predicted"/>
<evidence type="ECO:0000256" key="1">
    <source>
        <dbReference type="SAM" id="SignalP"/>
    </source>
</evidence>
<name>A0A409XKM9_PSICY</name>
<sequence length="133" mass="15356">MISCICCLLIFVILTLYHYLSSSLWAKTKETQKSVSSQHQPLKVQVLSRSEIVLRAPRRKIKCRSPIQMTTWKLMMKTVILAYSQISENLIHLLSPLISNLVVHQKGIINLELILFLMTRTWQLLSSFSLLQS</sequence>
<dbReference type="EMBL" id="NHYD01001376">
    <property type="protein sequence ID" value="PPQ91329.1"/>
    <property type="molecule type" value="Genomic_DNA"/>
</dbReference>